<dbReference type="EMBL" id="NMUQ01000002">
    <property type="protein sequence ID" value="OXM14632.1"/>
    <property type="molecule type" value="Genomic_DNA"/>
</dbReference>
<protein>
    <submittedName>
        <fullName evidence="2">Aminoglycoside phosphotransferase</fullName>
    </submittedName>
</protein>
<dbReference type="Proteomes" id="UP000215145">
    <property type="component" value="Unassembled WGS sequence"/>
</dbReference>
<dbReference type="GO" id="GO:0016740">
    <property type="term" value="F:transferase activity"/>
    <property type="evidence" value="ECO:0007669"/>
    <property type="project" value="UniProtKB-KW"/>
</dbReference>
<keyword evidence="3" id="KW-1185">Reference proteome</keyword>
<evidence type="ECO:0000313" key="3">
    <source>
        <dbReference type="Proteomes" id="UP000215145"/>
    </source>
</evidence>
<dbReference type="OrthoDB" id="9800774at2"/>
<reference evidence="2 3" key="1">
    <citation type="submission" date="2017-07" db="EMBL/GenBank/DDBJ databases">
        <title>Paenibacillus herberti R33 genome sequencing and assembly.</title>
        <authorList>
            <person name="Su W."/>
        </authorList>
    </citation>
    <scope>NUCLEOTIDE SEQUENCE [LARGE SCALE GENOMIC DNA]</scope>
    <source>
        <strain evidence="2 3">R33</strain>
    </source>
</reference>
<dbReference type="InterPro" id="IPR051678">
    <property type="entry name" value="AGP_Transferase"/>
</dbReference>
<dbReference type="AlphaFoldDB" id="A0A229NXH4"/>
<dbReference type="InterPro" id="IPR011009">
    <property type="entry name" value="Kinase-like_dom_sf"/>
</dbReference>
<evidence type="ECO:0000313" key="2">
    <source>
        <dbReference type="EMBL" id="OXM14632.1"/>
    </source>
</evidence>
<keyword evidence="2" id="KW-0808">Transferase</keyword>
<name>A0A229NXH4_9BACL</name>
<dbReference type="InterPro" id="IPR002575">
    <property type="entry name" value="Aminoglycoside_PTrfase"/>
</dbReference>
<gene>
    <name evidence="2" type="ORF">CGZ75_17095</name>
</gene>
<feature type="domain" description="Aminoglycoside phosphotransferase" evidence="1">
    <location>
        <begin position="36"/>
        <end position="200"/>
    </location>
</feature>
<dbReference type="SUPFAM" id="SSF56112">
    <property type="entry name" value="Protein kinase-like (PK-like)"/>
    <property type="match status" value="1"/>
</dbReference>
<organism evidence="2 3">
    <name type="scientific">Paenibacillus herberti</name>
    <dbReference type="NCBI Taxonomy" id="1619309"/>
    <lineage>
        <taxon>Bacteria</taxon>
        <taxon>Bacillati</taxon>
        <taxon>Bacillota</taxon>
        <taxon>Bacilli</taxon>
        <taxon>Bacillales</taxon>
        <taxon>Paenibacillaceae</taxon>
        <taxon>Paenibacillus</taxon>
    </lineage>
</organism>
<dbReference type="RefSeq" id="WP_089525448.1">
    <property type="nucleotide sequence ID" value="NZ_NMUQ01000002.1"/>
</dbReference>
<sequence>MDERLGKKIGEGGCSEVFEWVDNSKIIKLGKLNTDYEGMQREYQNNYVAWESGLPVAKPVELLNIAGRPAIAFERIFGETIKERFFKQLLNQAAIPVMKSIENDVRLTARALSEIHKKTPLGSLSSQRENIKSFIQSVEYLTQEEKLKIITMLDAQPLKQLFCHGDPNPGNIIVRVDGSFAVIDWMNASIGNPEADIAEYIIMVRYAILPDSLPSAALEFFDTIRETMISIFMDEYCKETGFSSKDIEPWIVPIAARKLSADGISEDEKCLLIKDIRGYLSQLAEA</sequence>
<proteinExistence type="predicted"/>
<comment type="caution">
    <text evidence="2">The sequence shown here is derived from an EMBL/GenBank/DDBJ whole genome shotgun (WGS) entry which is preliminary data.</text>
</comment>
<dbReference type="PANTHER" id="PTHR21310">
    <property type="entry name" value="AMINOGLYCOSIDE PHOSPHOTRANSFERASE-RELATED-RELATED"/>
    <property type="match status" value="1"/>
</dbReference>
<accession>A0A229NXH4</accession>
<dbReference type="Gene3D" id="3.90.1200.10">
    <property type="match status" value="1"/>
</dbReference>
<evidence type="ECO:0000259" key="1">
    <source>
        <dbReference type="Pfam" id="PF01636"/>
    </source>
</evidence>
<dbReference type="Pfam" id="PF01636">
    <property type="entry name" value="APH"/>
    <property type="match status" value="1"/>
</dbReference>